<reference evidence="2" key="1">
    <citation type="submission" date="2021-02" db="EMBL/GenBank/DDBJ databases">
        <authorList>
            <person name="Dougan E. K."/>
            <person name="Rhodes N."/>
            <person name="Thang M."/>
            <person name="Chan C."/>
        </authorList>
    </citation>
    <scope>NUCLEOTIDE SEQUENCE</scope>
</reference>
<dbReference type="Proteomes" id="UP000626109">
    <property type="component" value="Unassembled WGS sequence"/>
</dbReference>
<evidence type="ECO:0000313" key="2">
    <source>
        <dbReference type="EMBL" id="CAE8692513.1"/>
    </source>
</evidence>
<accession>A0A813K1K5</accession>
<keyword evidence="1" id="KW-0732">Signal</keyword>
<gene>
    <name evidence="2" type="ORF">PGLA2088_LOCUS27905</name>
</gene>
<name>A0A813K1K5_POLGL</name>
<comment type="caution">
    <text evidence="2">The sequence shown here is derived from an EMBL/GenBank/DDBJ whole genome shotgun (WGS) entry which is preliminary data.</text>
</comment>
<feature type="signal peptide" evidence="1">
    <location>
        <begin position="1"/>
        <end position="22"/>
    </location>
</feature>
<sequence length="752" mass="83931">MACWAVCSALLVLSSLFQLAEQKEVTEVEQAEITRNLLGKTRHFIRQTSVYDQLHFAPGSEACWQTPFAVAAGLNFERCCVNGTTARRPPCSRGSSFAECCTSEALRKNRRPPAYQNKFRAVVVMTSIPDRLIHLESVILSLAQQSRKPDAIYLCLPMVFSRNWAFYDHPWWYAQTAREFDVEVRIVRCDQDFRSSTSVLCMLQYETAPDTRLLVVDDDQVYHPLLLERLLEHSERSPGAMVGAQAYHRPGITCKAFDLQGACVVPNLIHTTYGILFQRRFFDAGIYNFVAAADALARVQPGKKATAETRDYVIACCQVEDNVWYEAHLARKGIPRVFLSDVFEAKTIAELAFGTSALTSSEDNIAGLLHTFDHRDPRSTAEALIVCTKALAALWGPTLWPVRPRHAAVTSIQPPNEGGRSLVVDIFRFLGVLGWWRYDHAIIFTCSGRTLGQWRQLLNDEGGPVTQLHYLHYFIATAGKEDKPFVSEPFDPGAYVPEALRTENSGRFTRIFPSQHPEGRPAAGSVRPLADVVEVCPPEEAAAAAAFGAPEEGDLRRRTPCDTFQARSVEVPCADGDASSRVSLMSAGGFAGTACITLEGPEKGICFSVLNPRNDSWRVGGVKVGNCLPQFVNYYHARHICRTLHSELVTEEQLRDCCTIGGCMSTRRFWLISPEVPEDCEQMWDTPAPLPAPVSLEALPPNPAGVHEANARVRLFLNHHEEARSTVVDMVDHESGRILVPEETFRHQWRQR</sequence>
<proteinExistence type="predicted"/>
<evidence type="ECO:0000256" key="1">
    <source>
        <dbReference type="SAM" id="SignalP"/>
    </source>
</evidence>
<evidence type="ECO:0000313" key="3">
    <source>
        <dbReference type="Proteomes" id="UP000626109"/>
    </source>
</evidence>
<dbReference type="AlphaFoldDB" id="A0A813K1K5"/>
<protein>
    <submittedName>
        <fullName evidence="2">Uncharacterized protein</fullName>
    </submittedName>
</protein>
<feature type="chain" id="PRO_5032694185" evidence="1">
    <location>
        <begin position="23"/>
        <end position="752"/>
    </location>
</feature>
<organism evidence="2 3">
    <name type="scientific">Polarella glacialis</name>
    <name type="common">Dinoflagellate</name>
    <dbReference type="NCBI Taxonomy" id="89957"/>
    <lineage>
        <taxon>Eukaryota</taxon>
        <taxon>Sar</taxon>
        <taxon>Alveolata</taxon>
        <taxon>Dinophyceae</taxon>
        <taxon>Suessiales</taxon>
        <taxon>Suessiaceae</taxon>
        <taxon>Polarella</taxon>
    </lineage>
</organism>
<dbReference type="EMBL" id="CAJNNW010027649">
    <property type="protein sequence ID" value="CAE8692513.1"/>
    <property type="molecule type" value="Genomic_DNA"/>
</dbReference>